<dbReference type="InterPro" id="IPR036779">
    <property type="entry name" value="LysM_dom_sf"/>
</dbReference>
<dbReference type="InterPro" id="IPR014256">
    <property type="entry name" value="Spore_VI_D"/>
</dbReference>
<comment type="caution">
    <text evidence="3">The sequence shown here is derived from an EMBL/GenBank/DDBJ whole genome shotgun (WGS) entry which is preliminary data.</text>
</comment>
<evidence type="ECO:0000313" key="4">
    <source>
        <dbReference type="Proteomes" id="UP000247978"/>
    </source>
</evidence>
<dbReference type="Pfam" id="PF20918">
    <property type="entry name" value="SPOCS_spoVID-N"/>
    <property type="match status" value="1"/>
</dbReference>
<dbReference type="NCBIfam" id="TIGR02907">
    <property type="entry name" value="spore_VI_D"/>
    <property type="match status" value="1"/>
</dbReference>
<feature type="domain" description="LysM" evidence="2">
    <location>
        <begin position="304"/>
        <end position="347"/>
    </location>
</feature>
<dbReference type="RefSeq" id="WP_110395529.1">
    <property type="nucleotide sequence ID" value="NZ_JBHUHB010000001.1"/>
</dbReference>
<dbReference type="Gene3D" id="3.10.350.10">
    <property type="entry name" value="LysM domain"/>
    <property type="match status" value="1"/>
</dbReference>
<accession>A0A2V3WCW9</accession>
<dbReference type="InterPro" id="IPR048862">
    <property type="entry name" value="SPOCS_spoVID_N"/>
</dbReference>
<reference evidence="3 4" key="1">
    <citation type="submission" date="2018-05" db="EMBL/GenBank/DDBJ databases">
        <title>Genomic Encyclopedia of Type Strains, Phase IV (KMG-IV): sequencing the most valuable type-strain genomes for metagenomic binning, comparative biology and taxonomic classification.</title>
        <authorList>
            <person name="Goeker M."/>
        </authorList>
    </citation>
    <scope>NUCLEOTIDE SEQUENCE [LARGE SCALE GENOMIC DNA]</scope>
    <source>
        <strain evidence="3 4">DSM 28556</strain>
    </source>
</reference>
<dbReference type="InterPro" id="IPR018392">
    <property type="entry name" value="LysM"/>
</dbReference>
<dbReference type="Proteomes" id="UP000247978">
    <property type="component" value="Unassembled WGS sequence"/>
</dbReference>
<evidence type="ECO:0000313" key="3">
    <source>
        <dbReference type="EMBL" id="PXW86629.1"/>
    </source>
</evidence>
<dbReference type="SUPFAM" id="SSF54106">
    <property type="entry name" value="LysM domain"/>
    <property type="match status" value="1"/>
</dbReference>
<protein>
    <submittedName>
        <fullName evidence="3">Stage VI sporulation protein D</fullName>
    </submittedName>
</protein>
<feature type="region of interest" description="Disordered" evidence="1">
    <location>
        <begin position="250"/>
        <end position="281"/>
    </location>
</feature>
<gene>
    <name evidence="3" type="ORF">DFR56_107150</name>
</gene>
<dbReference type="AlphaFoldDB" id="A0A2V3WCW9"/>
<organism evidence="3 4">
    <name type="scientific">Pseudogracilibacillus auburnensis</name>
    <dbReference type="NCBI Taxonomy" id="1494959"/>
    <lineage>
        <taxon>Bacteria</taxon>
        <taxon>Bacillati</taxon>
        <taxon>Bacillota</taxon>
        <taxon>Bacilli</taxon>
        <taxon>Bacillales</taxon>
        <taxon>Bacillaceae</taxon>
        <taxon>Pseudogracilibacillus</taxon>
    </lineage>
</organism>
<dbReference type="SMART" id="SM00257">
    <property type="entry name" value="LysM"/>
    <property type="match status" value="1"/>
</dbReference>
<name>A0A2V3WCW9_9BACI</name>
<proteinExistence type="predicted"/>
<dbReference type="CDD" id="cd00118">
    <property type="entry name" value="LysM"/>
    <property type="match status" value="1"/>
</dbReference>
<keyword evidence="4" id="KW-1185">Reference proteome</keyword>
<evidence type="ECO:0000259" key="2">
    <source>
        <dbReference type="PROSITE" id="PS51782"/>
    </source>
</evidence>
<dbReference type="EMBL" id="QJJQ01000007">
    <property type="protein sequence ID" value="PXW86629.1"/>
    <property type="molecule type" value="Genomic_DNA"/>
</dbReference>
<sequence length="353" mass="40745">MKQNKDVITFEVNETLYFENGQEIAEMLSISLDPEIAIQTYDNYIQVRGLILLQGEYIKASEKSDQHTNSFLNDDLTGYIEKVIDTDDNEASFSHRFPVEITVPPYRVENLEDVTVTIDSFDYELPDQGKLKIKSTVHINGIKADASIVQQEEKVFDENEQKKQTKKLQEIKDLELEQKMEENKTEIDSVAVAETNEMKEKGKNDVKDKTIIETNVKETVKEDVNEKVDDEIIEEAVEKVTEEVEEVSRMEHHHLEESNDENETNEIDIQLNESEAEEDDEVKDVQFLTDLFGGEEEEQYSKMRIYITQEEDTIETIAKRYEISALQLIKDNNLAGDSIEEGQLLHLPIPSKE</sequence>
<dbReference type="Pfam" id="PF01476">
    <property type="entry name" value="LysM"/>
    <property type="match status" value="1"/>
</dbReference>
<evidence type="ECO:0000256" key="1">
    <source>
        <dbReference type="SAM" id="MobiDB-lite"/>
    </source>
</evidence>
<dbReference type="PROSITE" id="PS51782">
    <property type="entry name" value="LYSM"/>
    <property type="match status" value="1"/>
</dbReference>
<dbReference type="OrthoDB" id="2966368at2"/>